<gene>
    <name evidence="10" type="ORF">EJ02DRAFT_363516</name>
</gene>
<dbReference type="GO" id="GO:0098552">
    <property type="term" value="C:side of membrane"/>
    <property type="evidence" value="ECO:0007669"/>
    <property type="project" value="UniProtKB-KW"/>
</dbReference>
<evidence type="ECO:0000313" key="11">
    <source>
        <dbReference type="Proteomes" id="UP000800038"/>
    </source>
</evidence>
<sequence length="152" mass="16545">MPRQRAAVDCLVCSGASSLDRNNNTTQACAKGNFAKYHCLDNAKLSTWLSMCLHECQAKANQADGCAPDDFACHYVNYHVYSGLIEHCAFPTALGGHGICTIAELSQARPVINDLCNFFNATLYADYLICPQKLSAKKTYGIILDEEIVASS</sequence>
<keyword evidence="5" id="KW-0336">GPI-anchor</keyword>
<evidence type="ECO:0000313" key="10">
    <source>
        <dbReference type="EMBL" id="KAF1934522.1"/>
    </source>
</evidence>
<dbReference type="OrthoDB" id="3932980at2759"/>
<dbReference type="AlphaFoldDB" id="A0A6A5S324"/>
<organism evidence="10 11">
    <name type="scientific">Clathrospora elynae</name>
    <dbReference type="NCBI Taxonomy" id="706981"/>
    <lineage>
        <taxon>Eukaryota</taxon>
        <taxon>Fungi</taxon>
        <taxon>Dikarya</taxon>
        <taxon>Ascomycota</taxon>
        <taxon>Pezizomycotina</taxon>
        <taxon>Dothideomycetes</taxon>
        <taxon>Pleosporomycetidae</taxon>
        <taxon>Pleosporales</taxon>
        <taxon>Diademaceae</taxon>
        <taxon>Clathrospora</taxon>
    </lineage>
</organism>
<accession>A0A6A5S324</accession>
<feature type="domain" description="CFEM" evidence="9">
    <location>
        <begin position="49"/>
        <end position="117"/>
    </location>
</feature>
<reference evidence="10" key="1">
    <citation type="journal article" date="2020" name="Stud. Mycol.">
        <title>101 Dothideomycetes genomes: a test case for predicting lifestyles and emergence of pathogens.</title>
        <authorList>
            <person name="Haridas S."/>
            <person name="Albert R."/>
            <person name="Binder M."/>
            <person name="Bloem J."/>
            <person name="Labutti K."/>
            <person name="Salamov A."/>
            <person name="Andreopoulos B."/>
            <person name="Baker S."/>
            <person name="Barry K."/>
            <person name="Bills G."/>
            <person name="Bluhm B."/>
            <person name="Cannon C."/>
            <person name="Castanera R."/>
            <person name="Culley D."/>
            <person name="Daum C."/>
            <person name="Ezra D."/>
            <person name="Gonzalez J."/>
            <person name="Henrissat B."/>
            <person name="Kuo A."/>
            <person name="Liang C."/>
            <person name="Lipzen A."/>
            <person name="Lutzoni F."/>
            <person name="Magnuson J."/>
            <person name="Mondo S."/>
            <person name="Nolan M."/>
            <person name="Ohm R."/>
            <person name="Pangilinan J."/>
            <person name="Park H.-J."/>
            <person name="Ramirez L."/>
            <person name="Alfaro M."/>
            <person name="Sun H."/>
            <person name="Tritt A."/>
            <person name="Yoshinaga Y."/>
            <person name="Zwiers L.-H."/>
            <person name="Turgeon B."/>
            <person name="Goodwin S."/>
            <person name="Spatafora J."/>
            <person name="Crous P."/>
            <person name="Grigoriev I."/>
        </authorList>
    </citation>
    <scope>NUCLEOTIDE SEQUENCE</scope>
    <source>
        <strain evidence="10">CBS 161.51</strain>
    </source>
</reference>
<keyword evidence="7" id="KW-1015">Disulfide bond</keyword>
<keyword evidence="4" id="KW-0964">Secreted</keyword>
<proteinExistence type="inferred from homology"/>
<protein>
    <recommendedName>
        <fullName evidence="9">CFEM domain-containing protein</fullName>
    </recommendedName>
</protein>
<evidence type="ECO:0000256" key="1">
    <source>
        <dbReference type="ARBA" id="ARBA00004589"/>
    </source>
</evidence>
<evidence type="ECO:0000256" key="8">
    <source>
        <dbReference type="ARBA" id="ARBA00023288"/>
    </source>
</evidence>
<keyword evidence="11" id="KW-1185">Reference proteome</keyword>
<evidence type="ECO:0000256" key="6">
    <source>
        <dbReference type="ARBA" id="ARBA00022729"/>
    </source>
</evidence>
<evidence type="ECO:0000256" key="5">
    <source>
        <dbReference type="ARBA" id="ARBA00022622"/>
    </source>
</evidence>
<comment type="subcellular location">
    <subcellularLocation>
        <location evidence="1">Membrane</location>
        <topology evidence="1">Lipid-anchor</topology>
        <topology evidence="1">GPI-anchor</topology>
    </subcellularLocation>
    <subcellularLocation>
        <location evidence="2">Secreted</location>
    </subcellularLocation>
</comment>
<dbReference type="EMBL" id="ML976515">
    <property type="protein sequence ID" value="KAF1934522.1"/>
    <property type="molecule type" value="Genomic_DNA"/>
</dbReference>
<evidence type="ECO:0000259" key="9">
    <source>
        <dbReference type="Pfam" id="PF05730"/>
    </source>
</evidence>
<dbReference type="Proteomes" id="UP000800038">
    <property type="component" value="Unassembled WGS sequence"/>
</dbReference>
<evidence type="ECO:0000256" key="4">
    <source>
        <dbReference type="ARBA" id="ARBA00022525"/>
    </source>
</evidence>
<name>A0A6A5S324_9PLEO</name>
<keyword evidence="5" id="KW-0472">Membrane</keyword>
<keyword evidence="8" id="KW-0449">Lipoprotein</keyword>
<evidence type="ECO:0000256" key="7">
    <source>
        <dbReference type="ARBA" id="ARBA00023157"/>
    </source>
</evidence>
<comment type="similarity">
    <text evidence="3">Belongs to the RBT5 family.</text>
</comment>
<keyword evidence="6" id="KW-0732">Signal</keyword>
<evidence type="ECO:0000256" key="3">
    <source>
        <dbReference type="ARBA" id="ARBA00010031"/>
    </source>
</evidence>
<keyword evidence="5" id="KW-0325">Glycoprotein</keyword>
<dbReference type="GO" id="GO:0005576">
    <property type="term" value="C:extracellular region"/>
    <property type="evidence" value="ECO:0007669"/>
    <property type="project" value="UniProtKB-SubCell"/>
</dbReference>
<evidence type="ECO:0000256" key="2">
    <source>
        <dbReference type="ARBA" id="ARBA00004613"/>
    </source>
</evidence>
<dbReference type="Pfam" id="PF05730">
    <property type="entry name" value="CFEM"/>
    <property type="match status" value="1"/>
</dbReference>
<dbReference type="InterPro" id="IPR008427">
    <property type="entry name" value="Extracellular_membr_CFEM_dom"/>
</dbReference>